<reference evidence="2" key="1">
    <citation type="submission" date="2021-01" db="EMBL/GenBank/DDBJ databases">
        <authorList>
            <person name="Corre E."/>
            <person name="Pelletier E."/>
            <person name="Niang G."/>
            <person name="Scheremetjew M."/>
            <person name="Finn R."/>
            <person name="Kale V."/>
            <person name="Holt S."/>
            <person name="Cochrane G."/>
            <person name="Meng A."/>
            <person name="Brown T."/>
            <person name="Cohen L."/>
        </authorList>
    </citation>
    <scope>NUCLEOTIDE SEQUENCE</scope>
    <source>
        <strain evidence="2">CCCM811</strain>
    </source>
</reference>
<organism evidence="2">
    <name type="scientific">Lotharella globosa</name>
    <dbReference type="NCBI Taxonomy" id="91324"/>
    <lineage>
        <taxon>Eukaryota</taxon>
        <taxon>Sar</taxon>
        <taxon>Rhizaria</taxon>
        <taxon>Cercozoa</taxon>
        <taxon>Chlorarachniophyceae</taxon>
        <taxon>Lotharella</taxon>
    </lineage>
</organism>
<name>A0A7S3YQ83_9EUKA</name>
<dbReference type="EMBL" id="HBIV01013710">
    <property type="protein sequence ID" value="CAE0658496.1"/>
    <property type="molecule type" value="Transcribed_RNA"/>
</dbReference>
<feature type="region of interest" description="Disordered" evidence="1">
    <location>
        <begin position="165"/>
        <end position="210"/>
    </location>
</feature>
<gene>
    <name evidence="2" type="ORF">LGLO00237_LOCUS10068</name>
</gene>
<proteinExistence type="predicted"/>
<protein>
    <submittedName>
        <fullName evidence="2">Uncharacterized protein</fullName>
    </submittedName>
</protein>
<sequence length="466" mass="53848">MDTKHAAKAADDASARPARISAVHSNLALFMSHKEFRPRMMSVPELRRAESEKMLKARGQRFSLPVTRRVKEAAWNRFKLRAKDSPFPAYFTEIAQQKLEERNLVAAEYKGKMIAQAELEKTIKEEVKQERIREWKASQNSSTQIVKDWAHEDVERAESIERWTATTTNKKKKKKKKRNKKNEEDNDAKGQDVISIELPKHEKPKERMPEQEEIHLKIPKQQARRENYAAAETRLDDTKAEVVAVSEAVRVRGRGPQVIAKISNVIISTAECDDGTLDLEEPERTIIFHPEHDEGEYDDEDSINELFPVVHTVVAEDEVKHLDEGLQDTLSNIEQFMEEERIREEQQKAALAAKIRERERPINRLDRLLNEQLKINDAGRIVGEDAVDGPAIRLWPERALTAAEAFAVEERRFSLNKDKPKKRRSIIRAVYGEDRVPVIPRRVDVSLLPEWNMDTAARQYRIYSTS</sequence>
<feature type="compositionally biased region" description="Basic and acidic residues" evidence="1">
    <location>
        <begin position="181"/>
        <end position="190"/>
    </location>
</feature>
<feature type="compositionally biased region" description="Basic residues" evidence="1">
    <location>
        <begin position="169"/>
        <end position="180"/>
    </location>
</feature>
<accession>A0A7S3YQ83</accession>
<evidence type="ECO:0000256" key="1">
    <source>
        <dbReference type="SAM" id="MobiDB-lite"/>
    </source>
</evidence>
<dbReference type="AlphaFoldDB" id="A0A7S3YQ83"/>
<evidence type="ECO:0000313" key="2">
    <source>
        <dbReference type="EMBL" id="CAE0658496.1"/>
    </source>
</evidence>
<feature type="compositionally biased region" description="Basic and acidic residues" evidence="1">
    <location>
        <begin position="198"/>
        <end position="210"/>
    </location>
</feature>